<accession>A0A6P6XUX2</accession>
<sequence>MFSTQSSLFNDIRYHQYYLQFPNGHYNHTINDFRKFPGITNIFEFEKWFARNFPRIMSLSNEYWHYSIYISVIYLIIIQILIRLMKSTTTNYGFQLKHQLIIWNLIMTIFSLIASIRCLPEFIFVLKNYGFIYSYTQNTYGKDIRLCIWYLFFTLSKVPELIDTIFIVLRKRPLRKLHWIHHTLTLIYSWFVFGDVPSTARWMVNMN</sequence>
<dbReference type="InParanoid" id="A0A6P6XUX2"/>
<organism evidence="11 12">
    <name type="scientific">Dermatophagoides pteronyssinus</name>
    <name type="common">European house dust mite</name>
    <dbReference type="NCBI Taxonomy" id="6956"/>
    <lineage>
        <taxon>Eukaryota</taxon>
        <taxon>Metazoa</taxon>
        <taxon>Ecdysozoa</taxon>
        <taxon>Arthropoda</taxon>
        <taxon>Chelicerata</taxon>
        <taxon>Arachnida</taxon>
        <taxon>Acari</taxon>
        <taxon>Acariformes</taxon>
        <taxon>Sarcoptiformes</taxon>
        <taxon>Astigmata</taxon>
        <taxon>Psoroptidia</taxon>
        <taxon>Analgoidea</taxon>
        <taxon>Pyroglyphidae</taxon>
        <taxon>Dermatophagoidinae</taxon>
        <taxon>Dermatophagoides</taxon>
    </lineage>
</organism>
<dbReference type="InterPro" id="IPR002076">
    <property type="entry name" value="ELO_fam"/>
</dbReference>
<dbReference type="OMA" id="EANHATY"/>
<comment type="similarity">
    <text evidence="10">Belongs to the ELO family.</text>
</comment>
<feature type="non-terminal residue" evidence="12">
    <location>
        <position position="207"/>
    </location>
</feature>
<evidence type="ECO:0000256" key="6">
    <source>
        <dbReference type="ARBA" id="ARBA00022989"/>
    </source>
</evidence>
<dbReference type="EC" id="2.3.1.199" evidence="10"/>
<keyword evidence="8 10" id="KW-0472">Membrane</keyword>
<evidence type="ECO:0000256" key="1">
    <source>
        <dbReference type="ARBA" id="ARBA00004141"/>
    </source>
</evidence>
<dbReference type="GO" id="GO:0034625">
    <property type="term" value="P:fatty acid elongation, monounsaturated fatty acid"/>
    <property type="evidence" value="ECO:0007669"/>
    <property type="project" value="TreeGrafter"/>
</dbReference>
<dbReference type="GO" id="GO:0034626">
    <property type="term" value="P:fatty acid elongation, polyunsaturated fatty acid"/>
    <property type="evidence" value="ECO:0007669"/>
    <property type="project" value="TreeGrafter"/>
</dbReference>
<feature type="transmembrane region" description="Helical" evidence="10">
    <location>
        <begin position="102"/>
        <end position="126"/>
    </location>
</feature>
<evidence type="ECO:0000256" key="3">
    <source>
        <dbReference type="ARBA" id="ARBA00022679"/>
    </source>
</evidence>
<keyword evidence="3 10" id="KW-0808">Transferase</keyword>
<evidence type="ECO:0000313" key="11">
    <source>
        <dbReference type="Proteomes" id="UP000515146"/>
    </source>
</evidence>
<dbReference type="KEGG" id="dpte:113791116"/>
<dbReference type="Pfam" id="PF01151">
    <property type="entry name" value="ELO"/>
    <property type="match status" value="1"/>
</dbReference>
<dbReference type="AlphaFoldDB" id="A0A6P6XUX2"/>
<proteinExistence type="inferred from homology"/>
<dbReference type="RefSeq" id="XP_027196646.1">
    <property type="nucleotide sequence ID" value="XM_027340845.1"/>
</dbReference>
<dbReference type="OrthoDB" id="10259681at2759"/>
<evidence type="ECO:0000313" key="12">
    <source>
        <dbReference type="RefSeq" id="XP_027196646.1"/>
    </source>
</evidence>
<comment type="catalytic activity">
    <reaction evidence="10">
        <text>a very-long-chain acyl-CoA + malonyl-CoA + H(+) = a very-long-chain 3-oxoacyl-CoA + CO2 + CoA</text>
        <dbReference type="Rhea" id="RHEA:32727"/>
        <dbReference type="ChEBI" id="CHEBI:15378"/>
        <dbReference type="ChEBI" id="CHEBI:16526"/>
        <dbReference type="ChEBI" id="CHEBI:57287"/>
        <dbReference type="ChEBI" id="CHEBI:57384"/>
        <dbReference type="ChEBI" id="CHEBI:90725"/>
        <dbReference type="ChEBI" id="CHEBI:90736"/>
        <dbReference type="EC" id="2.3.1.199"/>
    </reaction>
</comment>
<comment type="subcellular location">
    <subcellularLocation>
        <location evidence="1">Membrane</location>
        <topology evidence="1">Multi-pass membrane protein</topology>
    </subcellularLocation>
</comment>
<evidence type="ECO:0000256" key="5">
    <source>
        <dbReference type="ARBA" id="ARBA00022832"/>
    </source>
</evidence>
<dbReference type="PANTHER" id="PTHR11157">
    <property type="entry name" value="FATTY ACID ACYL TRANSFERASE-RELATED"/>
    <property type="match status" value="1"/>
</dbReference>
<gene>
    <name evidence="12" type="primary">LOC113791116</name>
</gene>
<dbReference type="GO" id="GO:0042761">
    <property type="term" value="P:very long-chain fatty acid biosynthetic process"/>
    <property type="evidence" value="ECO:0007669"/>
    <property type="project" value="TreeGrafter"/>
</dbReference>
<dbReference type="GO" id="GO:0019367">
    <property type="term" value="P:fatty acid elongation, saturated fatty acid"/>
    <property type="evidence" value="ECO:0007669"/>
    <property type="project" value="TreeGrafter"/>
</dbReference>
<evidence type="ECO:0000256" key="8">
    <source>
        <dbReference type="ARBA" id="ARBA00023136"/>
    </source>
</evidence>
<feature type="transmembrane region" description="Helical" evidence="10">
    <location>
        <begin position="146"/>
        <end position="169"/>
    </location>
</feature>
<dbReference type="PANTHER" id="PTHR11157:SF17">
    <property type="entry name" value="ELONGATION OF VERY LONG CHAIN FATTY ACIDS PROTEIN 6"/>
    <property type="match status" value="1"/>
</dbReference>
<reference evidence="12" key="1">
    <citation type="submission" date="2025-08" db="UniProtKB">
        <authorList>
            <consortium name="RefSeq"/>
        </authorList>
    </citation>
    <scope>IDENTIFICATION</scope>
    <source>
        <strain evidence="12">Airmid</strain>
    </source>
</reference>
<protein>
    <recommendedName>
        <fullName evidence="10">Elongation of very long chain fatty acids protein</fullName>
        <ecNumber evidence="10">2.3.1.199</ecNumber>
    </recommendedName>
    <alternativeName>
        <fullName evidence="10">Very-long-chain 3-oxoacyl-CoA synthase</fullName>
    </alternativeName>
</protein>
<keyword evidence="7 10" id="KW-0443">Lipid metabolism</keyword>
<evidence type="ECO:0000256" key="10">
    <source>
        <dbReference type="RuleBase" id="RU361115"/>
    </source>
</evidence>
<evidence type="ECO:0000256" key="4">
    <source>
        <dbReference type="ARBA" id="ARBA00022692"/>
    </source>
</evidence>
<feature type="transmembrane region" description="Helical" evidence="10">
    <location>
        <begin position="63"/>
        <end position="82"/>
    </location>
</feature>
<keyword evidence="4 10" id="KW-0812">Transmembrane</keyword>
<dbReference type="GO" id="GO:0030148">
    <property type="term" value="P:sphingolipid biosynthetic process"/>
    <property type="evidence" value="ECO:0007669"/>
    <property type="project" value="TreeGrafter"/>
</dbReference>
<comment type="caution">
    <text evidence="10">Lacks conserved residue(s) required for the propagation of feature annotation.</text>
</comment>
<dbReference type="GO" id="GO:0009922">
    <property type="term" value="F:fatty acid elongase activity"/>
    <property type="evidence" value="ECO:0007669"/>
    <property type="project" value="UniProtKB-EC"/>
</dbReference>
<keyword evidence="11" id="KW-1185">Reference proteome</keyword>
<evidence type="ECO:0000256" key="7">
    <source>
        <dbReference type="ARBA" id="ARBA00023098"/>
    </source>
</evidence>
<dbReference type="GO" id="GO:0005789">
    <property type="term" value="C:endoplasmic reticulum membrane"/>
    <property type="evidence" value="ECO:0007669"/>
    <property type="project" value="TreeGrafter"/>
</dbReference>
<evidence type="ECO:0000256" key="2">
    <source>
        <dbReference type="ARBA" id="ARBA00022516"/>
    </source>
</evidence>
<dbReference type="Proteomes" id="UP000515146">
    <property type="component" value="Unplaced"/>
</dbReference>
<name>A0A6P6XUX2_DERPT</name>
<keyword evidence="6 10" id="KW-1133">Transmembrane helix</keyword>
<keyword evidence="9 10" id="KW-0275">Fatty acid biosynthesis</keyword>
<keyword evidence="2 10" id="KW-0444">Lipid biosynthesis</keyword>
<keyword evidence="5 10" id="KW-0276">Fatty acid metabolism</keyword>
<evidence type="ECO:0000256" key="9">
    <source>
        <dbReference type="ARBA" id="ARBA00023160"/>
    </source>
</evidence>